<reference evidence="4" key="1">
    <citation type="submission" date="2020-05" db="EMBL/GenBank/DDBJ databases">
        <title>Mycena genomes resolve the evolution of fungal bioluminescence.</title>
        <authorList>
            <person name="Tsai I.J."/>
        </authorList>
    </citation>
    <scope>NUCLEOTIDE SEQUENCE</scope>
    <source>
        <strain evidence="4">CCC161011</strain>
    </source>
</reference>
<feature type="region of interest" description="Disordered" evidence="1">
    <location>
        <begin position="141"/>
        <end position="186"/>
    </location>
</feature>
<gene>
    <name evidence="4" type="ORF">MVEN_00447200</name>
</gene>
<keyword evidence="2" id="KW-0472">Membrane</keyword>
<accession>A0A8H6YW12</accession>
<keyword evidence="5" id="KW-1185">Reference proteome</keyword>
<organism evidence="4 5">
    <name type="scientific">Mycena venus</name>
    <dbReference type="NCBI Taxonomy" id="2733690"/>
    <lineage>
        <taxon>Eukaryota</taxon>
        <taxon>Fungi</taxon>
        <taxon>Dikarya</taxon>
        <taxon>Basidiomycota</taxon>
        <taxon>Agaricomycotina</taxon>
        <taxon>Agaricomycetes</taxon>
        <taxon>Agaricomycetidae</taxon>
        <taxon>Agaricales</taxon>
        <taxon>Marasmiineae</taxon>
        <taxon>Mycenaceae</taxon>
        <taxon>Mycena</taxon>
    </lineage>
</organism>
<evidence type="ECO:0000256" key="1">
    <source>
        <dbReference type="SAM" id="MobiDB-lite"/>
    </source>
</evidence>
<feature type="chain" id="PRO_5034447565" evidence="3">
    <location>
        <begin position="21"/>
        <end position="219"/>
    </location>
</feature>
<dbReference type="AlphaFoldDB" id="A0A8H6YW12"/>
<dbReference type="OrthoDB" id="5420143at2759"/>
<dbReference type="EMBL" id="JACAZI010000003">
    <property type="protein sequence ID" value="KAF7365734.1"/>
    <property type="molecule type" value="Genomic_DNA"/>
</dbReference>
<evidence type="ECO:0000313" key="4">
    <source>
        <dbReference type="EMBL" id="KAF7365734.1"/>
    </source>
</evidence>
<sequence>MFSFTKTLVVVLLNAAGVLSTLTVNIPSSPQSGATTTITWTSDSSDPTFSIELSHPSFNAAIAIANNVDPTLNQITVELPIVPGGDQYTLEFVNITDINQVFAMSGDFSIAAAASPSASASAIPSTTSASFSVPLGGSSTPTAMSSGSAGSPGSPSVTSPSSPTSVATNSQSAALSGASTSSSQSTTSSDANSVVLFSGSAVHLALAFGTILVAGAWII</sequence>
<keyword evidence="2" id="KW-1133">Transmembrane helix</keyword>
<evidence type="ECO:0000256" key="2">
    <source>
        <dbReference type="SAM" id="Phobius"/>
    </source>
</evidence>
<comment type="caution">
    <text evidence="4">The sequence shown here is derived from an EMBL/GenBank/DDBJ whole genome shotgun (WGS) entry which is preliminary data.</text>
</comment>
<keyword evidence="3" id="KW-0732">Signal</keyword>
<feature type="signal peptide" evidence="3">
    <location>
        <begin position="1"/>
        <end position="20"/>
    </location>
</feature>
<evidence type="ECO:0000256" key="3">
    <source>
        <dbReference type="SAM" id="SignalP"/>
    </source>
</evidence>
<dbReference type="Proteomes" id="UP000620124">
    <property type="component" value="Unassembled WGS sequence"/>
</dbReference>
<name>A0A8H6YW12_9AGAR</name>
<protein>
    <submittedName>
        <fullName evidence="4">Uncharacterized protein</fullName>
    </submittedName>
</protein>
<feature type="transmembrane region" description="Helical" evidence="2">
    <location>
        <begin position="194"/>
        <end position="218"/>
    </location>
</feature>
<proteinExistence type="predicted"/>
<evidence type="ECO:0000313" key="5">
    <source>
        <dbReference type="Proteomes" id="UP000620124"/>
    </source>
</evidence>
<keyword evidence="2" id="KW-0812">Transmembrane</keyword>